<dbReference type="InterPro" id="IPR047650">
    <property type="entry name" value="Transpos_IS110"/>
</dbReference>
<sequence>MGPHLRVGVDVGAKSHHVGIADREGRILENFVIPHSQEGFARFFSRVEKHSSKLGVPVVVAMEGLNGWSRPLDQMILARGYRLYNVNNLKLARFREIFPGGAKTDALDVRKILELWHLQDHLPVAKDVLQEVPEAPPENQKLKRLTRRRRQLVNEKVRVVNRMQSDLLAVCPELLAITGDATNLWFLRFVASRDDLRELRQTPRNEVLAIRGIGKKYAGVIAQWQKKARFSAEAEYVGPMIVADARRLLEVLREIATLEEAIEGLVASSPLAQRIDSIPGFGAISSGELAGEIGTMDRFHSERSLALYLGMCPLDHQSGEHKGSKRPRQVNRRAKATMMTAVARHMAKVPQSRAYYEKKRAEGKKHNQAVRALGRHLVRVMWAMLTQGRDYELREDSCPG</sequence>
<name>A0A410FV31_BIPS1</name>
<reference evidence="4" key="2">
    <citation type="journal article" date="2019" name="Microbiology (Mosc.)">
        <title>Complete Genome Sequence of an Uncultured Bacterium of the Candidate Phylum Bipolaricaulota.</title>
        <authorList>
            <person name="Kadnikov V.V."/>
            <person name="Mardanov A.V."/>
            <person name="Beletsky A.V."/>
            <person name="Frank Y.A."/>
            <person name="Karnachuk O.V."/>
            <person name="Ravin N.V."/>
        </authorList>
    </citation>
    <scope>NUCLEOTIDE SEQUENCE</scope>
    <source>
        <strain evidence="4">Ch78</strain>
    </source>
</reference>
<dbReference type="EMBL" id="CP034928">
    <property type="protein sequence ID" value="QAA76336.1"/>
    <property type="molecule type" value="Genomic_DNA"/>
</dbReference>
<dbReference type="InterPro" id="IPR003346">
    <property type="entry name" value="Transposase_20"/>
</dbReference>
<protein>
    <submittedName>
        <fullName evidence="4">Mobile element protein</fullName>
    </submittedName>
</protein>
<dbReference type="EMBL" id="CP034928">
    <property type="protein sequence ID" value="QAA76832.1"/>
    <property type="molecule type" value="Genomic_DNA"/>
</dbReference>
<evidence type="ECO:0000313" key="4">
    <source>
        <dbReference type="EMBL" id="QAA76832.1"/>
    </source>
</evidence>
<dbReference type="KEGG" id="bih:BIP78_1066"/>
<dbReference type="Proteomes" id="UP000287233">
    <property type="component" value="Chromosome"/>
</dbReference>
<dbReference type="PANTHER" id="PTHR33055">
    <property type="entry name" value="TRANSPOSASE FOR INSERTION SEQUENCE ELEMENT IS1111A"/>
    <property type="match status" value="1"/>
</dbReference>
<organism evidence="4 5">
    <name type="scientific">Bipolaricaulis sibiricus</name>
    <dbReference type="NCBI Taxonomy" id="2501609"/>
    <lineage>
        <taxon>Bacteria</taxon>
        <taxon>Candidatus Bipolaricaulota</taxon>
        <taxon>Candidatus Bipolaricaulia</taxon>
        <taxon>Candidatus Bipolaricaulales</taxon>
        <taxon>Candidatus Bipolaricaulaceae</taxon>
        <taxon>Candidatus Bipolaricaulis</taxon>
    </lineage>
</organism>
<accession>A0A410FV31</accession>
<feature type="domain" description="Transposase IS110-like N-terminal" evidence="1">
    <location>
        <begin position="7"/>
        <end position="172"/>
    </location>
</feature>
<dbReference type="PANTHER" id="PTHR33055:SF3">
    <property type="entry name" value="PUTATIVE TRANSPOSASE FOR IS117-RELATED"/>
    <property type="match status" value="1"/>
</dbReference>
<evidence type="ECO:0000313" key="3">
    <source>
        <dbReference type="EMBL" id="QAA76336.1"/>
    </source>
</evidence>
<proteinExistence type="predicted"/>
<dbReference type="AlphaFoldDB" id="A0A410FV31"/>
<dbReference type="Pfam" id="PF01548">
    <property type="entry name" value="DEDD_Tnp_IS110"/>
    <property type="match status" value="1"/>
</dbReference>
<reference evidence="5" key="1">
    <citation type="submission" date="2018-12" db="EMBL/GenBank/DDBJ databases">
        <title>Complete genome sequence of an uncultured bacterium of the candidate phylum Bipolaricaulota.</title>
        <authorList>
            <person name="Kadnikov V.V."/>
            <person name="Mardanov A.V."/>
            <person name="Beletsky A.V."/>
            <person name="Frank Y.A."/>
            <person name="Karnachuk O.V."/>
            <person name="Ravin N.V."/>
        </authorList>
    </citation>
    <scope>NUCLEOTIDE SEQUENCE [LARGE SCALE GENOMIC DNA]</scope>
</reference>
<dbReference type="KEGG" id="bih:BIP78_0570"/>
<dbReference type="GO" id="GO:0003677">
    <property type="term" value="F:DNA binding"/>
    <property type="evidence" value="ECO:0007669"/>
    <property type="project" value="InterPro"/>
</dbReference>
<dbReference type="GO" id="GO:0004803">
    <property type="term" value="F:transposase activity"/>
    <property type="evidence" value="ECO:0007669"/>
    <property type="project" value="InterPro"/>
</dbReference>
<dbReference type="NCBIfam" id="NF033542">
    <property type="entry name" value="transpos_IS110"/>
    <property type="match status" value="1"/>
</dbReference>
<gene>
    <name evidence="3" type="ORF">BIP78_0570</name>
    <name evidence="4" type="ORF">BIP78_1066</name>
</gene>
<feature type="domain" description="Transposase IS116/IS110/IS902 C-terminal" evidence="2">
    <location>
        <begin position="273"/>
        <end position="357"/>
    </location>
</feature>
<dbReference type="InterPro" id="IPR002525">
    <property type="entry name" value="Transp_IS110-like_N"/>
</dbReference>
<dbReference type="Pfam" id="PF02371">
    <property type="entry name" value="Transposase_20"/>
    <property type="match status" value="1"/>
</dbReference>
<dbReference type="GO" id="GO:0006313">
    <property type="term" value="P:DNA transposition"/>
    <property type="evidence" value="ECO:0007669"/>
    <property type="project" value="InterPro"/>
</dbReference>
<evidence type="ECO:0000259" key="2">
    <source>
        <dbReference type="Pfam" id="PF02371"/>
    </source>
</evidence>
<evidence type="ECO:0000313" key="5">
    <source>
        <dbReference type="Proteomes" id="UP000287233"/>
    </source>
</evidence>
<evidence type="ECO:0000259" key="1">
    <source>
        <dbReference type="Pfam" id="PF01548"/>
    </source>
</evidence>